<dbReference type="SUPFAM" id="SSF51735">
    <property type="entry name" value="NAD(P)-binding Rossmann-fold domains"/>
    <property type="match status" value="1"/>
</dbReference>
<evidence type="ECO:0000313" key="6">
    <source>
        <dbReference type="Proteomes" id="UP000192578"/>
    </source>
</evidence>
<protein>
    <recommendedName>
        <fullName evidence="4">carbonyl reductase (NADPH)</fullName>
        <ecNumber evidence="4">1.1.1.184</ecNumber>
    </recommendedName>
</protein>
<dbReference type="EC" id="1.1.1.184" evidence="4"/>
<dbReference type="Gene3D" id="3.40.50.720">
    <property type="entry name" value="NAD(P)-binding Rossmann-like Domain"/>
    <property type="match status" value="1"/>
</dbReference>
<dbReference type="PRINTS" id="PR00081">
    <property type="entry name" value="GDHRDH"/>
</dbReference>
<dbReference type="Proteomes" id="UP000192578">
    <property type="component" value="Unassembled WGS sequence"/>
</dbReference>
<dbReference type="InterPro" id="IPR002347">
    <property type="entry name" value="SDR_fam"/>
</dbReference>
<evidence type="ECO:0000313" key="5">
    <source>
        <dbReference type="EMBL" id="OQV13755.1"/>
    </source>
</evidence>
<comment type="caution">
    <text evidence="5">The sequence shown here is derived from an EMBL/GenBank/DDBJ whole genome shotgun (WGS) entry which is preliminary data.</text>
</comment>
<keyword evidence="3" id="KW-0560">Oxidoreductase</keyword>
<dbReference type="InterPro" id="IPR045313">
    <property type="entry name" value="CBR1-like"/>
</dbReference>
<dbReference type="InterPro" id="IPR036291">
    <property type="entry name" value="NAD(P)-bd_dom_sf"/>
</dbReference>
<dbReference type="GO" id="GO:0004090">
    <property type="term" value="F:carbonyl reductase (NADPH) activity"/>
    <property type="evidence" value="ECO:0007669"/>
    <property type="project" value="UniProtKB-EC"/>
</dbReference>
<name>A0A1W0WEX6_HYPEX</name>
<evidence type="ECO:0000256" key="2">
    <source>
        <dbReference type="ARBA" id="ARBA00022857"/>
    </source>
</evidence>
<keyword evidence="6" id="KW-1185">Reference proteome</keyword>
<dbReference type="CDD" id="cd05324">
    <property type="entry name" value="carb_red_PTCR-like_SDR_c"/>
    <property type="match status" value="1"/>
</dbReference>
<dbReference type="OrthoDB" id="7289984at2759"/>
<gene>
    <name evidence="5" type="ORF">BV898_11976</name>
</gene>
<organism evidence="5 6">
    <name type="scientific">Hypsibius exemplaris</name>
    <name type="common">Freshwater tardigrade</name>
    <dbReference type="NCBI Taxonomy" id="2072580"/>
    <lineage>
        <taxon>Eukaryota</taxon>
        <taxon>Metazoa</taxon>
        <taxon>Ecdysozoa</taxon>
        <taxon>Tardigrada</taxon>
        <taxon>Eutardigrada</taxon>
        <taxon>Parachela</taxon>
        <taxon>Hypsibioidea</taxon>
        <taxon>Hypsibiidae</taxon>
        <taxon>Hypsibius</taxon>
    </lineage>
</organism>
<reference evidence="6" key="1">
    <citation type="submission" date="2017-01" db="EMBL/GenBank/DDBJ databases">
        <title>Comparative genomics of anhydrobiosis in the tardigrade Hypsibius dujardini.</title>
        <authorList>
            <person name="Yoshida Y."/>
            <person name="Koutsovoulos G."/>
            <person name="Laetsch D."/>
            <person name="Stevens L."/>
            <person name="Kumar S."/>
            <person name="Horikawa D."/>
            <person name="Ishino K."/>
            <person name="Komine S."/>
            <person name="Tomita M."/>
            <person name="Blaxter M."/>
            <person name="Arakawa K."/>
        </authorList>
    </citation>
    <scope>NUCLEOTIDE SEQUENCE [LARGE SCALE GENOMIC DNA]</scope>
    <source>
        <strain evidence="6">Z151</strain>
    </source>
</reference>
<proteinExistence type="inferred from homology"/>
<dbReference type="PANTHER" id="PTHR43963:SF4">
    <property type="entry name" value="CARBONYL REDUCTASE (NADPH)"/>
    <property type="match status" value="1"/>
</dbReference>
<keyword evidence="2" id="KW-0521">NADP</keyword>
<dbReference type="PANTHER" id="PTHR43963">
    <property type="entry name" value="CARBONYL REDUCTASE 1-RELATED"/>
    <property type="match status" value="1"/>
</dbReference>
<evidence type="ECO:0000256" key="3">
    <source>
        <dbReference type="ARBA" id="ARBA00023002"/>
    </source>
</evidence>
<dbReference type="Pfam" id="PF00106">
    <property type="entry name" value="adh_short"/>
    <property type="match status" value="1"/>
</dbReference>
<evidence type="ECO:0000256" key="4">
    <source>
        <dbReference type="ARBA" id="ARBA00026118"/>
    </source>
</evidence>
<dbReference type="AlphaFoldDB" id="A0A1W0WEX6"/>
<accession>A0A1W0WEX6</accession>
<sequence length="297" mass="32224">MAGNTRAALVTGANKGIGLEIVRQLSPQFHGTVYLTARDVGRGQAAEKSLQDEGLHNVKFLQMDVTDKKSIEKARDFIKEKHGGLDVLVNNAAIFKLNPSTGQSELTMDRSIEAVKETIATNVTGVLDVCAAFFPILRDHSRVVNVASGLGSLKNLQNEEVKKLLTGKDLTVAEVEKAAADYVKTVEDIGNLGVAAGYPDQYGPYSMSKILLHAVSRVQQRDLDQDKSRVDIVLNSCCPGYVATDLNRNTGRKTVQQGADTPVYLATLPPSSRDGETVTPRGEFVTERKVVDWLGNQ</sequence>
<dbReference type="EMBL" id="MTYJ01000116">
    <property type="protein sequence ID" value="OQV13755.1"/>
    <property type="molecule type" value="Genomic_DNA"/>
</dbReference>
<evidence type="ECO:0000256" key="1">
    <source>
        <dbReference type="ARBA" id="ARBA00006484"/>
    </source>
</evidence>
<comment type="similarity">
    <text evidence="1">Belongs to the short-chain dehydrogenases/reductases (SDR) family.</text>
</comment>